<dbReference type="Proteomes" id="UP001189429">
    <property type="component" value="Unassembled WGS sequence"/>
</dbReference>
<gene>
    <name evidence="2" type="ORF">PCOR1329_LOCUS25343</name>
</gene>
<feature type="region of interest" description="Disordered" evidence="1">
    <location>
        <begin position="120"/>
        <end position="157"/>
    </location>
</feature>
<organism evidence="2 3">
    <name type="scientific">Prorocentrum cordatum</name>
    <dbReference type="NCBI Taxonomy" id="2364126"/>
    <lineage>
        <taxon>Eukaryota</taxon>
        <taxon>Sar</taxon>
        <taxon>Alveolata</taxon>
        <taxon>Dinophyceae</taxon>
        <taxon>Prorocentrales</taxon>
        <taxon>Prorocentraceae</taxon>
        <taxon>Prorocentrum</taxon>
    </lineage>
</organism>
<dbReference type="Gene3D" id="3.90.1410.10">
    <property type="entry name" value="set domain protein methyltransferase, domain 1"/>
    <property type="match status" value="1"/>
</dbReference>
<feature type="non-terminal residue" evidence="2">
    <location>
        <position position="1"/>
    </location>
</feature>
<dbReference type="SUPFAM" id="SSF82199">
    <property type="entry name" value="SET domain"/>
    <property type="match status" value="1"/>
</dbReference>
<evidence type="ECO:0000313" key="2">
    <source>
        <dbReference type="EMBL" id="CAK0825142.1"/>
    </source>
</evidence>
<keyword evidence="3" id="KW-1185">Reference proteome</keyword>
<protein>
    <recommendedName>
        <fullName evidence="4">Type II protein arginine methyltransferase</fullName>
    </recommendedName>
</protein>
<accession>A0ABN9S218</accession>
<feature type="compositionally biased region" description="Low complexity" evidence="1">
    <location>
        <begin position="122"/>
        <end position="131"/>
    </location>
</feature>
<name>A0ABN9S218_9DINO</name>
<feature type="compositionally biased region" description="Basic and acidic residues" evidence="1">
    <location>
        <begin position="135"/>
        <end position="147"/>
    </location>
</feature>
<evidence type="ECO:0000256" key="1">
    <source>
        <dbReference type="SAM" id="MobiDB-lite"/>
    </source>
</evidence>
<proteinExistence type="predicted"/>
<dbReference type="EMBL" id="CAUYUJ010008852">
    <property type="protein sequence ID" value="CAK0825142.1"/>
    <property type="molecule type" value="Genomic_DNA"/>
</dbReference>
<evidence type="ECO:0000313" key="3">
    <source>
        <dbReference type="Proteomes" id="UP001189429"/>
    </source>
</evidence>
<evidence type="ECO:0008006" key="4">
    <source>
        <dbReference type="Google" id="ProtNLM"/>
    </source>
</evidence>
<comment type="caution">
    <text evidence="2">The sequence shown here is derived from an EMBL/GenBank/DDBJ whole genome shotgun (WGS) entry which is preliminary data.</text>
</comment>
<sequence>AGACAAPGSCAAAGGGTEAGRGCEFDGPEDLFDWVRSRGGLVDQRLFVHEGAAGRGVFAREAIGSGETIVSVPFELMILERDHPCDTVRVLSEELRKGRCSTYWPYLRFVKRRCRHPRRLEPGGARPAGRAPARRLAEPHHEADRPVRGARALGRVR</sequence>
<dbReference type="InterPro" id="IPR046341">
    <property type="entry name" value="SET_dom_sf"/>
</dbReference>
<reference evidence="2" key="1">
    <citation type="submission" date="2023-10" db="EMBL/GenBank/DDBJ databases">
        <authorList>
            <person name="Chen Y."/>
            <person name="Shah S."/>
            <person name="Dougan E. K."/>
            <person name="Thang M."/>
            <person name="Chan C."/>
        </authorList>
    </citation>
    <scope>NUCLEOTIDE SEQUENCE [LARGE SCALE GENOMIC DNA]</scope>
</reference>